<evidence type="ECO:0000313" key="3">
    <source>
        <dbReference type="Proteomes" id="UP001174997"/>
    </source>
</evidence>
<evidence type="ECO:0000259" key="1">
    <source>
        <dbReference type="Pfam" id="PF20150"/>
    </source>
</evidence>
<keyword evidence="3" id="KW-1185">Reference proteome</keyword>
<name>A0AA39YWC6_9PEZI</name>
<dbReference type="EMBL" id="JAULSY010000174">
    <property type="protein sequence ID" value="KAK0659789.1"/>
    <property type="molecule type" value="Genomic_DNA"/>
</dbReference>
<gene>
    <name evidence="2" type="ORF">QBC41DRAFT_341256</name>
</gene>
<reference evidence="2" key="1">
    <citation type="submission" date="2023-06" db="EMBL/GenBank/DDBJ databases">
        <title>Genome-scale phylogeny and comparative genomics of the fungal order Sordariales.</title>
        <authorList>
            <consortium name="Lawrence Berkeley National Laboratory"/>
            <person name="Hensen N."/>
            <person name="Bonometti L."/>
            <person name="Westerberg I."/>
            <person name="Brannstrom I.O."/>
            <person name="Guillou S."/>
            <person name="Cros-Aarteil S."/>
            <person name="Calhoun S."/>
            <person name="Haridas S."/>
            <person name="Kuo A."/>
            <person name="Mondo S."/>
            <person name="Pangilinan J."/>
            <person name="Riley R."/>
            <person name="Labutti K."/>
            <person name="Andreopoulos B."/>
            <person name="Lipzen A."/>
            <person name="Chen C."/>
            <person name="Yanf M."/>
            <person name="Daum C."/>
            <person name="Ng V."/>
            <person name="Clum A."/>
            <person name="Steindorff A."/>
            <person name="Ohm R."/>
            <person name="Martin F."/>
            <person name="Silar P."/>
            <person name="Natvig D."/>
            <person name="Lalanne C."/>
            <person name="Gautier V."/>
            <person name="Ament-Velasquez S.L."/>
            <person name="Kruys A."/>
            <person name="Hutchinson M.I."/>
            <person name="Powell A.J."/>
            <person name="Barry K."/>
            <person name="Miller A.N."/>
            <person name="Grigoriev I.V."/>
            <person name="Debuchy R."/>
            <person name="Gladieux P."/>
            <person name="Thoren M.H."/>
            <person name="Johannesson H."/>
        </authorList>
    </citation>
    <scope>NUCLEOTIDE SEQUENCE</scope>
    <source>
        <strain evidence="2">CBS 307.81</strain>
    </source>
</reference>
<dbReference type="InterPro" id="IPR045518">
    <property type="entry name" value="2EXR"/>
</dbReference>
<sequence length="505" mass="57347">MVSPGEKPAADDDKGIYRLPIELRYQIYSSVWEPRTVILGKHTDPSDNLPSVPLGTQTPPVTLHLSHEAREETLKHYRKFSFVRDPEPFDEGSSTRFELYGYVHPYLDTIHFHPSVVSNEWSSFMDRPLSLPIPVRYPVPFTFDIEPPITRPLLRISFDSDLIPARIETLRTLMSCLCIPSVCTIDFWVTISRTCSMPSRSRLLGNADPQRASKTTSRFRLCRTGAAKVPVVKFEEVVFRPRNLGNNSWKWEDRPEETRALDSIPLDVGTLINLQSPETWPAPGAGQLRLPCAVSNWDEVQPRHLLKKNGVLMFDATPVNINPPDLTDAPARPERTLLNQSGWSLLKVVDPDDIWEREITALAFAHLFTFSPLVGENASIFHPLRSWIVGTGPRVLDIVHWLAWAEGEWHQIRREVQERAMVICEPVHGICTPEYMYGGEGGQGLVPVNKRCPVVSTPSLRELHCGRESVERDKDMFLVVPQHQEIVDRRYRAGPFGVPLFIYAA</sequence>
<comment type="caution">
    <text evidence="2">The sequence shown here is derived from an EMBL/GenBank/DDBJ whole genome shotgun (WGS) entry which is preliminary data.</text>
</comment>
<dbReference type="PANTHER" id="PTHR35910">
    <property type="entry name" value="2EXR DOMAIN-CONTAINING PROTEIN"/>
    <property type="match status" value="1"/>
</dbReference>
<protein>
    <recommendedName>
        <fullName evidence="1">2EXR domain-containing protein</fullName>
    </recommendedName>
</protein>
<dbReference type="Pfam" id="PF20150">
    <property type="entry name" value="2EXR"/>
    <property type="match status" value="1"/>
</dbReference>
<accession>A0AA39YWC6</accession>
<organism evidence="2 3">
    <name type="scientific">Cercophora samala</name>
    <dbReference type="NCBI Taxonomy" id="330535"/>
    <lineage>
        <taxon>Eukaryota</taxon>
        <taxon>Fungi</taxon>
        <taxon>Dikarya</taxon>
        <taxon>Ascomycota</taxon>
        <taxon>Pezizomycotina</taxon>
        <taxon>Sordariomycetes</taxon>
        <taxon>Sordariomycetidae</taxon>
        <taxon>Sordariales</taxon>
        <taxon>Lasiosphaeriaceae</taxon>
        <taxon>Cercophora</taxon>
    </lineage>
</organism>
<dbReference type="Proteomes" id="UP001174997">
    <property type="component" value="Unassembled WGS sequence"/>
</dbReference>
<evidence type="ECO:0000313" key="2">
    <source>
        <dbReference type="EMBL" id="KAK0659789.1"/>
    </source>
</evidence>
<dbReference type="PANTHER" id="PTHR35910:SF1">
    <property type="entry name" value="2EXR DOMAIN-CONTAINING PROTEIN"/>
    <property type="match status" value="1"/>
</dbReference>
<proteinExistence type="predicted"/>
<feature type="domain" description="2EXR" evidence="1">
    <location>
        <begin position="18"/>
        <end position="96"/>
    </location>
</feature>
<dbReference type="AlphaFoldDB" id="A0AA39YWC6"/>